<keyword evidence="1" id="KW-1133">Transmembrane helix</keyword>
<reference evidence="2" key="1">
    <citation type="journal article" date="2020" name="Vet. Res.">
        <title>Hayes Yard virus: a novel ephemerovirus isolated from a bull with severe clinical signs of bovine ephemeral fever is most closely related to Puchong virus.</title>
        <authorList>
            <person name="Blasdell K.R."/>
            <person name="Davis S.S."/>
            <person name="Voysey R."/>
            <person name="Bulach D.M."/>
            <person name="Middleton D."/>
            <person name="Williams S."/>
            <person name="Harmsen M.B."/>
            <person name="Weir R.P."/>
            <person name="Crameri S."/>
            <person name="Walsh S.J."/>
            <person name="Peck G.R."/>
            <person name="Tesh R.B."/>
            <person name="Boyle D.B."/>
            <person name="Melville L.F."/>
            <person name="Walker P.J."/>
        </authorList>
    </citation>
    <scope>NUCLEOTIDE SEQUENCE</scope>
    <source>
        <strain evidence="2">DPP4816</strain>
    </source>
</reference>
<dbReference type="EMBL" id="MH507506">
    <property type="protein sequence ID" value="QEA08655.1"/>
    <property type="molecule type" value="Genomic_RNA"/>
</dbReference>
<evidence type="ECO:0000313" key="2">
    <source>
        <dbReference type="EMBL" id="QEA08655.1"/>
    </source>
</evidence>
<keyword evidence="3" id="KW-1185">Reference proteome</keyword>
<feature type="transmembrane region" description="Helical" evidence="1">
    <location>
        <begin position="32"/>
        <end position="51"/>
    </location>
</feature>
<proteinExistence type="predicted"/>
<keyword evidence="1" id="KW-0472">Membrane</keyword>
<evidence type="ECO:0000256" key="1">
    <source>
        <dbReference type="SAM" id="Phobius"/>
    </source>
</evidence>
<keyword evidence="1" id="KW-0812">Transmembrane</keyword>
<name>A0A7D0N0Z5_9RHAB</name>
<evidence type="ECO:0000313" key="3">
    <source>
        <dbReference type="Proteomes" id="UP000676204"/>
    </source>
</evidence>
<dbReference type="KEGG" id="vg:80535949"/>
<dbReference type="Proteomes" id="UP000676204">
    <property type="component" value="Segment"/>
</dbReference>
<accession>A0A7D0N0Z5</accession>
<dbReference type="GeneID" id="80535949"/>
<sequence length="121" mass="14807">MDTPFRKLWENIKNWGEERGNEIKNWWHPLEWRLKIFGIVVLLLVGSVVLYKVGKLLFYCINCLYKGGNKIRILTKKIRTKRKRIVPHRFKRKKINKHGWNKEMSSQRENVYKGWEETKMY</sequence>
<organism evidence="2">
    <name type="scientific">Hayes Yard virus</name>
    <dbReference type="NCBI Taxonomy" id="2602440"/>
    <lineage>
        <taxon>Viruses</taxon>
        <taxon>Riboviria</taxon>
        <taxon>Orthornavirae</taxon>
        <taxon>Negarnaviricota</taxon>
        <taxon>Haploviricotina</taxon>
        <taxon>Monjiviricetes</taxon>
        <taxon>Mononegavirales</taxon>
        <taxon>Rhabdoviridae</taxon>
        <taxon>Alpharhabdovirinae</taxon>
        <taxon>Ephemerovirus</taxon>
        <taxon>Ephemerovirus hayes</taxon>
    </lineage>
</organism>
<protein>
    <submittedName>
        <fullName evidence="2">Alpha1 protein</fullName>
    </submittedName>
</protein>
<dbReference type="RefSeq" id="YP_010797942.1">
    <property type="nucleotide sequence ID" value="NC_076261.1"/>
</dbReference>